<gene>
    <name evidence="2" type="ORF">METZ01_LOCUS498353</name>
</gene>
<reference evidence="2" key="1">
    <citation type="submission" date="2018-05" db="EMBL/GenBank/DDBJ databases">
        <authorList>
            <person name="Lanie J.A."/>
            <person name="Ng W.-L."/>
            <person name="Kazmierczak K.M."/>
            <person name="Andrzejewski T.M."/>
            <person name="Davidsen T.M."/>
            <person name="Wayne K.J."/>
            <person name="Tettelin H."/>
            <person name="Glass J.I."/>
            <person name="Rusch D."/>
            <person name="Podicherti R."/>
            <person name="Tsui H.-C.T."/>
            <person name="Winkler M.E."/>
        </authorList>
    </citation>
    <scope>NUCLEOTIDE SEQUENCE</scope>
</reference>
<dbReference type="InterPro" id="IPR003382">
    <property type="entry name" value="Flavoprotein"/>
</dbReference>
<dbReference type="GO" id="GO:0015937">
    <property type="term" value="P:coenzyme A biosynthetic process"/>
    <property type="evidence" value="ECO:0007669"/>
    <property type="project" value="TreeGrafter"/>
</dbReference>
<dbReference type="GO" id="GO:0004633">
    <property type="term" value="F:phosphopantothenoylcysteine decarboxylase activity"/>
    <property type="evidence" value="ECO:0007669"/>
    <property type="project" value="TreeGrafter"/>
</dbReference>
<organism evidence="2">
    <name type="scientific">marine metagenome</name>
    <dbReference type="NCBI Taxonomy" id="408172"/>
    <lineage>
        <taxon>unclassified sequences</taxon>
        <taxon>metagenomes</taxon>
        <taxon>ecological metagenomes</taxon>
    </lineage>
</organism>
<dbReference type="PANTHER" id="PTHR14359">
    <property type="entry name" value="HOMO-OLIGOMERIC FLAVIN CONTAINING CYS DECARBOXYLASE FAMILY"/>
    <property type="match status" value="1"/>
</dbReference>
<evidence type="ECO:0000313" key="2">
    <source>
        <dbReference type="EMBL" id="SVE45499.1"/>
    </source>
</evidence>
<dbReference type="SUPFAM" id="SSF52507">
    <property type="entry name" value="Homo-oligomeric flavin-containing Cys decarboxylases, HFCD"/>
    <property type="match status" value="1"/>
</dbReference>
<sequence>MSNILLGVSAGIAAYKSADLASKLTQRGDSVRTILTPSAQKFITPLTFRAVTRQEVFTDIFEDDPAYKGEHISLSEWADLLLIAPATADLIGKLAGGLGGDLLTVTALAFDKPVLFAPAMNDRMWMNPVVQENISRLQDVLGYRLIDPGEGHLACGSVGPGRLAEVPGLIS</sequence>
<dbReference type="Gene3D" id="3.40.50.1950">
    <property type="entry name" value="Flavin prenyltransferase-like"/>
    <property type="match status" value="1"/>
</dbReference>
<dbReference type="Pfam" id="PF02441">
    <property type="entry name" value="Flavoprotein"/>
    <property type="match status" value="1"/>
</dbReference>
<dbReference type="AlphaFoldDB" id="A0A383DMF2"/>
<protein>
    <recommendedName>
        <fullName evidence="1">Flavoprotein domain-containing protein</fullName>
    </recommendedName>
</protein>
<feature type="domain" description="Flavoprotein" evidence="1">
    <location>
        <begin position="3"/>
        <end position="137"/>
    </location>
</feature>
<dbReference type="GO" id="GO:0071513">
    <property type="term" value="C:phosphopantothenoylcysteine decarboxylase complex"/>
    <property type="evidence" value="ECO:0007669"/>
    <property type="project" value="TreeGrafter"/>
</dbReference>
<dbReference type="InterPro" id="IPR036551">
    <property type="entry name" value="Flavin_trans-like"/>
</dbReference>
<dbReference type="GO" id="GO:0010181">
    <property type="term" value="F:FMN binding"/>
    <property type="evidence" value="ECO:0007669"/>
    <property type="project" value="TreeGrafter"/>
</dbReference>
<dbReference type="EMBL" id="UINC01218464">
    <property type="protein sequence ID" value="SVE45499.1"/>
    <property type="molecule type" value="Genomic_DNA"/>
</dbReference>
<evidence type="ECO:0000259" key="1">
    <source>
        <dbReference type="Pfam" id="PF02441"/>
    </source>
</evidence>
<proteinExistence type="predicted"/>
<feature type="non-terminal residue" evidence="2">
    <location>
        <position position="171"/>
    </location>
</feature>
<name>A0A383DMF2_9ZZZZ</name>
<accession>A0A383DMF2</accession>
<dbReference type="PANTHER" id="PTHR14359:SF6">
    <property type="entry name" value="PHOSPHOPANTOTHENOYLCYSTEINE DECARBOXYLASE"/>
    <property type="match status" value="1"/>
</dbReference>